<dbReference type="EMBL" id="SMOL01000781">
    <property type="protein sequence ID" value="KAB2596722.1"/>
    <property type="molecule type" value="Genomic_DNA"/>
</dbReference>
<sequence>MGKCKGCGKLGRMMPRGGSMSAYRFSLRLSPVVSVWDCIIRKMRYSYGPEWV</sequence>
<dbReference type="AlphaFoldDB" id="A0A5N5F659"/>
<organism evidence="1 2">
    <name type="scientific">Pyrus ussuriensis x Pyrus communis</name>
    <dbReference type="NCBI Taxonomy" id="2448454"/>
    <lineage>
        <taxon>Eukaryota</taxon>
        <taxon>Viridiplantae</taxon>
        <taxon>Streptophyta</taxon>
        <taxon>Embryophyta</taxon>
        <taxon>Tracheophyta</taxon>
        <taxon>Spermatophyta</taxon>
        <taxon>Magnoliopsida</taxon>
        <taxon>eudicotyledons</taxon>
        <taxon>Gunneridae</taxon>
        <taxon>Pentapetalae</taxon>
        <taxon>rosids</taxon>
        <taxon>fabids</taxon>
        <taxon>Rosales</taxon>
        <taxon>Rosaceae</taxon>
        <taxon>Amygdaloideae</taxon>
        <taxon>Maleae</taxon>
        <taxon>Pyrus</taxon>
    </lineage>
</organism>
<keyword evidence="2" id="KW-1185">Reference proteome</keyword>
<dbReference type="OrthoDB" id="1714657at2759"/>
<evidence type="ECO:0000313" key="2">
    <source>
        <dbReference type="Proteomes" id="UP000327157"/>
    </source>
</evidence>
<reference evidence="1 2" key="3">
    <citation type="submission" date="2019-11" db="EMBL/GenBank/DDBJ databases">
        <title>A de novo genome assembly of a pear dwarfing rootstock.</title>
        <authorList>
            <person name="Wang F."/>
            <person name="Wang J."/>
            <person name="Li S."/>
            <person name="Zhang Y."/>
            <person name="Fang M."/>
            <person name="Ma L."/>
            <person name="Zhao Y."/>
            <person name="Jiang S."/>
        </authorList>
    </citation>
    <scope>NUCLEOTIDE SEQUENCE [LARGE SCALE GENOMIC DNA]</scope>
    <source>
        <strain evidence="1">S2</strain>
        <tissue evidence="1">Leaf</tissue>
    </source>
</reference>
<proteinExistence type="predicted"/>
<accession>A0A5N5F659</accession>
<reference evidence="2" key="2">
    <citation type="submission" date="2019-10" db="EMBL/GenBank/DDBJ databases">
        <title>A de novo genome assembly of a pear dwarfing rootstock.</title>
        <authorList>
            <person name="Wang F."/>
            <person name="Wang J."/>
            <person name="Li S."/>
            <person name="Zhang Y."/>
            <person name="Fang M."/>
            <person name="Ma L."/>
            <person name="Zhao Y."/>
            <person name="Jiang S."/>
        </authorList>
    </citation>
    <scope>NUCLEOTIDE SEQUENCE [LARGE SCALE GENOMIC DNA]</scope>
</reference>
<protein>
    <submittedName>
        <fullName evidence="1">Uncharacterized protein</fullName>
    </submittedName>
</protein>
<name>A0A5N5F659_9ROSA</name>
<dbReference type="Proteomes" id="UP000327157">
    <property type="component" value="Chromosome 7"/>
</dbReference>
<evidence type="ECO:0000313" key="1">
    <source>
        <dbReference type="EMBL" id="KAB2596722.1"/>
    </source>
</evidence>
<comment type="caution">
    <text evidence="1">The sequence shown here is derived from an EMBL/GenBank/DDBJ whole genome shotgun (WGS) entry which is preliminary data.</text>
</comment>
<gene>
    <name evidence="1" type="ORF">D8674_032172</name>
</gene>
<reference evidence="1 2" key="1">
    <citation type="submission" date="2019-09" db="EMBL/GenBank/DDBJ databases">
        <authorList>
            <person name="Ou C."/>
        </authorList>
    </citation>
    <scope>NUCLEOTIDE SEQUENCE [LARGE SCALE GENOMIC DNA]</scope>
    <source>
        <strain evidence="1">S2</strain>
        <tissue evidence="1">Leaf</tissue>
    </source>
</reference>